<dbReference type="GO" id="GO:0005524">
    <property type="term" value="F:ATP binding"/>
    <property type="evidence" value="ECO:0007669"/>
    <property type="project" value="UniProtKB-KW"/>
</dbReference>
<dbReference type="SUPFAM" id="SSF55785">
    <property type="entry name" value="PYP-like sensor domain (PAS domain)"/>
    <property type="match status" value="1"/>
</dbReference>
<dbReference type="Gene3D" id="1.10.287.130">
    <property type="match status" value="1"/>
</dbReference>
<sequence length="372" mass="41348">MPMSKDAAFLAAVVNGALDGIVSIDESGRILSFNQAASKLFGYAPEEVIGQSVAVLMPEPHRSEHETYLRNYLTTGEAKIIGIGRQVEGRRKDGFLFPIDLGVAEIQVDGRRFFIGFIHDLSERRRFEAHMRELHADRLDLMEHMTVGLAHELKQPLAAITAYLNILSRRLKEQHVPTEIGDEVITKITEQVFRVSEIMDNVRQFMTRGATEKSPQHLNDVVRTACEFTDAIAREAGVATTVRLDAADDLVVINKVQIQQVVVNLKRNAIEAMHVCQQREMTVSTRSVEGNMIRVDVVDTGPGLAESVRSRLFKPFTTTKPQGLGVGLSISRSIVEDHHGKLWAEDNPGGGTIFSFVLPMTPETARIRWVSG</sequence>
<dbReference type="GO" id="GO:0006355">
    <property type="term" value="P:regulation of DNA-templated transcription"/>
    <property type="evidence" value="ECO:0007669"/>
    <property type="project" value="InterPro"/>
</dbReference>
<evidence type="ECO:0000256" key="3">
    <source>
        <dbReference type="ARBA" id="ARBA00012438"/>
    </source>
</evidence>
<dbReference type="InterPro" id="IPR004358">
    <property type="entry name" value="Sig_transdc_His_kin-like_C"/>
</dbReference>
<evidence type="ECO:0000256" key="13">
    <source>
        <dbReference type="ARBA" id="ARBA00070616"/>
    </source>
</evidence>
<dbReference type="SMART" id="SM00091">
    <property type="entry name" value="PAS"/>
    <property type="match status" value="1"/>
</dbReference>
<dbReference type="FunFam" id="3.30.450.20:FF:000060">
    <property type="entry name" value="Sensor protein FixL"/>
    <property type="match status" value="1"/>
</dbReference>
<proteinExistence type="predicted"/>
<evidence type="ECO:0000256" key="10">
    <source>
        <dbReference type="ARBA" id="ARBA00023004"/>
    </source>
</evidence>
<dbReference type="Pfam" id="PF00512">
    <property type="entry name" value="HisKA"/>
    <property type="match status" value="1"/>
</dbReference>
<comment type="function">
    <text evidence="12">Putative oxygen sensor; modulates the activity of FixJ, a transcriptional activator of nitrogen fixation fixK gene. FixL probably acts as a kinase that phosphorylates FixJ.</text>
</comment>
<dbReference type="AlphaFoldDB" id="A0A9W6LUC8"/>
<evidence type="ECO:0000256" key="5">
    <source>
        <dbReference type="ARBA" id="ARBA00022617"/>
    </source>
</evidence>
<dbReference type="SMART" id="SM00388">
    <property type="entry name" value="HisKA"/>
    <property type="match status" value="1"/>
</dbReference>
<dbReference type="EMBL" id="BSEC01000003">
    <property type="protein sequence ID" value="GLI95437.1"/>
    <property type="molecule type" value="Genomic_DNA"/>
</dbReference>
<dbReference type="InterPro" id="IPR036890">
    <property type="entry name" value="HATPase_C_sf"/>
</dbReference>
<dbReference type="Gene3D" id="3.30.450.20">
    <property type="entry name" value="PAS domain"/>
    <property type="match status" value="1"/>
</dbReference>
<dbReference type="SUPFAM" id="SSF47384">
    <property type="entry name" value="Homodimeric domain of signal transducing histidine kinase"/>
    <property type="match status" value="1"/>
</dbReference>
<dbReference type="Gene3D" id="3.30.565.10">
    <property type="entry name" value="Histidine kinase-like ATPase, C-terminal domain"/>
    <property type="match status" value="1"/>
</dbReference>
<dbReference type="PANTHER" id="PTHR43065">
    <property type="entry name" value="SENSOR HISTIDINE KINASE"/>
    <property type="match status" value="1"/>
</dbReference>
<dbReference type="Pfam" id="PF00989">
    <property type="entry name" value="PAS"/>
    <property type="match status" value="1"/>
</dbReference>
<evidence type="ECO:0000256" key="12">
    <source>
        <dbReference type="ARBA" id="ARBA00059827"/>
    </source>
</evidence>
<feature type="domain" description="PAS" evidence="15">
    <location>
        <begin position="6"/>
        <end position="76"/>
    </location>
</feature>
<keyword evidence="10" id="KW-0408">Iron</keyword>
<dbReference type="InterPro" id="IPR000014">
    <property type="entry name" value="PAS"/>
</dbReference>
<evidence type="ECO:0000313" key="17">
    <source>
        <dbReference type="Proteomes" id="UP001144323"/>
    </source>
</evidence>
<keyword evidence="9" id="KW-0067">ATP-binding</keyword>
<dbReference type="InterPro" id="IPR003594">
    <property type="entry name" value="HATPase_dom"/>
</dbReference>
<dbReference type="NCBIfam" id="TIGR00229">
    <property type="entry name" value="sensory_box"/>
    <property type="match status" value="1"/>
</dbReference>
<evidence type="ECO:0000256" key="8">
    <source>
        <dbReference type="ARBA" id="ARBA00022777"/>
    </source>
</evidence>
<dbReference type="CDD" id="cd00130">
    <property type="entry name" value="PAS"/>
    <property type="match status" value="1"/>
</dbReference>
<protein>
    <recommendedName>
        <fullName evidence="13">Sensor protein FixL</fullName>
        <ecNumber evidence="3">2.7.13.3</ecNumber>
    </recommendedName>
</protein>
<dbReference type="CDD" id="cd00082">
    <property type="entry name" value="HisKA"/>
    <property type="match status" value="1"/>
</dbReference>
<comment type="catalytic activity">
    <reaction evidence="1">
        <text>ATP + protein L-histidine = ADP + protein N-phospho-L-histidine.</text>
        <dbReference type="EC" id="2.7.13.3"/>
    </reaction>
</comment>
<dbReference type="PROSITE" id="PS50109">
    <property type="entry name" value="HIS_KIN"/>
    <property type="match status" value="1"/>
</dbReference>
<organism evidence="16 17">
    <name type="scientific">Methylocystis echinoides</name>
    <dbReference type="NCBI Taxonomy" id="29468"/>
    <lineage>
        <taxon>Bacteria</taxon>
        <taxon>Pseudomonadati</taxon>
        <taxon>Pseudomonadota</taxon>
        <taxon>Alphaproteobacteria</taxon>
        <taxon>Hyphomicrobiales</taxon>
        <taxon>Methylocystaceae</taxon>
        <taxon>Methylocystis</taxon>
    </lineage>
</organism>
<dbReference type="SMART" id="SM00387">
    <property type="entry name" value="HATPase_c"/>
    <property type="match status" value="1"/>
</dbReference>
<dbReference type="PANTHER" id="PTHR43065:SF10">
    <property type="entry name" value="PEROXIDE STRESS-ACTIVATED HISTIDINE KINASE MAK3"/>
    <property type="match status" value="1"/>
</dbReference>
<keyword evidence="6" id="KW-0808">Transferase</keyword>
<dbReference type="RefSeq" id="WP_281806234.1">
    <property type="nucleotide sequence ID" value="NZ_BSEC01000003.1"/>
</dbReference>
<keyword evidence="7" id="KW-0547">Nucleotide-binding</keyword>
<evidence type="ECO:0000256" key="9">
    <source>
        <dbReference type="ARBA" id="ARBA00022840"/>
    </source>
</evidence>
<dbReference type="InterPro" id="IPR005467">
    <property type="entry name" value="His_kinase_dom"/>
</dbReference>
<dbReference type="Proteomes" id="UP001144323">
    <property type="component" value="Unassembled WGS sequence"/>
</dbReference>
<dbReference type="Pfam" id="PF02518">
    <property type="entry name" value="HATPase_c"/>
    <property type="match status" value="1"/>
</dbReference>
<gene>
    <name evidence="16" type="ORF">LMG27198_44290</name>
</gene>
<feature type="domain" description="Histidine kinase" evidence="14">
    <location>
        <begin position="148"/>
        <end position="362"/>
    </location>
</feature>
<reference evidence="16" key="1">
    <citation type="journal article" date="2023" name="Int. J. Syst. Evol. Microbiol.">
        <title>Methylocystis iwaonis sp. nov., a type II methane-oxidizing bacterium from surface soil of a rice paddy field in Japan, and emended description of the genus Methylocystis (ex Whittenbury et al. 1970) Bowman et al. 1993.</title>
        <authorList>
            <person name="Kaise H."/>
            <person name="Sawadogo J.B."/>
            <person name="Alam M.S."/>
            <person name="Ueno C."/>
            <person name="Dianou D."/>
            <person name="Shinjo R."/>
            <person name="Asakawa S."/>
        </authorList>
    </citation>
    <scope>NUCLEOTIDE SEQUENCE</scope>
    <source>
        <strain evidence="16">LMG27198</strain>
    </source>
</reference>
<comment type="caution">
    <text evidence="16">The sequence shown here is derived from an EMBL/GenBank/DDBJ whole genome shotgun (WGS) entry which is preliminary data.</text>
</comment>
<keyword evidence="8" id="KW-0418">Kinase</keyword>
<evidence type="ECO:0000259" key="14">
    <source>
        <dbReference type="PROSITE" id="PS50109"/>
    </source>
</evidence>
<accession>A0A9W6LUC8</accession>
<dbReference type="GO" id="GO:0000155">
    <property type="term" value="F:phosphorelay sensor kinase activity"/>
    <property type="evidence" value="ECO:0007669"/>
    <property type="project" value="InterPro"/>
</dbReference>
<evidence type="ECO:0000256" key="2">
    <source>
        <dbReference type="ARBA" id="ARBA00001971"/>
    </source>
</evidence>
<evidence type="ECO:0000256" key="6">
    <source>
        <dbReference type="ARBA" id="ARBA00022679"/>
    </source>
</evidence>
<keyword evidence="4" id="KW-0597">Phosphoprotein</keyword>
<evidence type="ECO:0000259" key="15">
    <source>
        <dbReference type="PROSITE" id="PS50112"/>
    </source>
</evidence>
<dbReference type="InterPro" id="IPR035965">
    <property type="entry name" value="PAS-like_dom_sf"/>
</dbReference>
<comment type="cofactor">
    <cofactor evidence="2">
        <name>heme</name>
        <dbReference type="ChEBI" id="CHEBI:30413"/>
    </cofactor>
</comment>
<evidence type="ECO:0000256" key="4">
    <source>
        <dbReference type="ARBA" id="ARBA00022553"/>
    </source>
</evidence>
<evidence type="ECO:0000256" key="1">
    <source>
        <dbReference type="ARBA" id="ARBA00000085"/>
    </source>
</evidence>
<dbReference type="InterPro" id="IPR036097">
    <property type="entry name" value="HisK_dim/P_sf"/>
</dbReference>
<evidence type="ECO:0000256" key="7">
    <source>
        <dbReference type="ARBA" id="ARBA00022741"/>
    </source>
</evidence>
<evidence type="ECO:0000313" key="16">
    <source>
        <dbReference type="EMBL" id="GLI95437.1"/>
    </source>
</evidence>
<keyword evidence="5" id="KW-0479">Metal-binding</keyword>
<name>A0A9W6LUC8_9HYPH</name>
<dbReference type="InterPro" id="IPR003661">
    <property type="entry name" value="HisK_dim/P_dom"/>
</dbReference>
<dbReference type="SUPFAM" id="SSF55874">
    <property type="entry name" value="ATPase domain of HSP90 chaperone/DNA topoisomerase II/histidine kinase"/>
    <property type="match status" value="1"/>
</dbReference>
<keyword evidence="5" id="KW-0349">Heme</keyword>
<keyword evidence="11" id="KW-0902">Two-component regulatory system</keyword>
<keyword evidence="17" id="KW-1185">Reference proteome</keyword>
<dbReference type="PRINTS" id="PR00344">
    <property type="entry name" value="BCTRLSENSOR"/>
</dbReference>
<dbReference type="EC" id="2.7.13.3" evidence="3"/>
<dbReference type="PROSITE" id="PS50112">
    <property type="entry name" value="PAS"/>
    <property type="match status" value="1"/>
</dbReference>
<evidence type="ECO:0000256" key="11">
    <source>
        <dbReference type="ARBA" id="ARBA00023012"/>
    </source>
</evidence>
<dbReference type="InterPro" id="IPR013767">
    <property type="entry name" value="PAS_fold"/>
</dbReference>